<evidence type="ECO:0000256" key="10">
    <source>
        <dbReference type="SAM" id="MobiDB-lite"/>
    </source>
</evidence>
<evidence type="ECO:0000256" key="3">
    <source>
        <dbReference type="ARBA" id="ARBA00022692"/>
    </source>
</evidence>
<feature type="compositionally biased region" description="Acidic residues" evidence="10">
    <location>
        <begin position="150"/>
        <end position="161"/>
    </location>
</feature>
<feature type="transmembrane region" description="Helical" evidence="11">
    <location>
        <begin position="12"/>
        <end position="32"/>
    </location>
</feature>
<keyword evidence="6" id="KW-0560">Oxidoreductase</keyword>
<dbReference type="Pfam" id="PF07884">
    <property type="entry name" value="VKOR"/>
    <property type="match status" value="1"/>
</dbReference>
<dbReference type="AlphaFoldDB" id="A0A8J3II52"/>
<organism evidence="13 14">
    <name type="scientific">Reticulibacter mediterranei</name>
    <dbReference type="NCBI Taxonomy" id="2778369"/>
    <lineage>
        <taxon>Bacteria</taxon>
        <taxon>Bacillati</taxon>
        <taxon>Chloroflexota</taxon>
        <taxon>Ktedonobacteria</taxon>
        <taxon>Ktedonobacterales</taxon>
        <taxon>Reticulibacteraceae</taxon>
        <taxon>Reticulibacter</taxon>
    </lineage>
</organism>
<dbReference type="Gene3D" id="1.20.1440.130">
    <property type="entry name" value="VKOR domain"/>
    <property type="match status" value="1"/>
</dbReference>
<evidence type="ECO:0000313" key="13">
    <source>
        <dbReference type="EMBL" id="GHO91789.1"/>
    </source>
</evidence>
<dbReference type="EMBL" id="BNJK01000001">
    <property type="protein sequence ID" value="GHO91789.1"/>
    <property type="molecule type" value="Genomic_DNA"/>
</dbReference>
<dbReference type="PANTHER" id="PTHR34573:SF1">
    <property type="entry name" value="VITAMIN K EPOXIDE REDUCTASE DOMAIN-CONTAINING PROTEIN"/>
    <property type="match status" value="1"/>
</dbReference>
<protein>
    <recommendedName>
        <fullName evidence="12">Vitamin K epoxide reductase domain-containing protein</fullName>
    </recommendedName>
</protein>
<keyword evidence="7 11" id="KW-0472">Membrane</keyword>
<dbReference type="GO" id="GO:0016020">
    <property type="term" value="C:membrane"/>
    <property type="evidence" value="ECO:0007669"/>
    <property type="project" value="UniProtKB-SubCell"/>
</dbReference>
<sequence length="169" mass="18361">MTFLQRSGGQIAWLILSLLGMAVSIYLTFVHYQGAPLVCSTGGLIDCESVLSSAYSLVPGTAIPITIPGLLWFIVSGGLALLGWQFRPGERRVLLAELVWAALGMLSVFYLVYAEVVALHKICAWCTVIHVTILVMLLLAVVQWQGASDDEAELEEEEEEQPSLPAKQG</sequence>
<evidence type="ECO:0000256" key="4">
    <source>
        <dbReference type="ARBA" id="ARBA00022719"/>
    </source>
</evidence>
<keyword evidence="5 11" id="KW-1133">Transmembrane helix</keyword>
<keyword evidence="4" id="KW-0874">Quinone</keyword>
<evidence type="ECO:0000259" key="12">
    <source>
        <dbReference type="SMART" id="SM00756"/>
    </source>
</evidence>
<feature type="transmembrane region" description="Helical" evidence="11">
    <location>
        <begin position="119"/>
        <end position="142"/>
    </location>
</feature>
<comment type="subcellular location">
    <subcellularLocation>
        <location evidence="1">Membrane</location>
        <topology evidence="1">Multi-pass membrane protein</topology>
    </subcellularLocation>
</comment>
<gene>
    <name evidence="13" type="ORF">KSF_018370</name>
</gene>
<proteinExistence type="inferred from homology"/>
<evidence type="ECO:0000256" key="5">
    <source>
        <dbReference type="ARBA" id="ARBA00022989"/>
    </source>
</evidence>
<reference evidence="13" key="1">
    <citation type="submission" date="2020-10" db="EMBL/GenBank/DDBJ databases">
        <title>Taxonomic study of unclassified bacteria belonging to the class Ktedonobacteria.</title>
        <authorList>
            <person name="Yabe S."/>
            <person name="Wang C.M."/>
            <person name="Zheng Y."/>
            <person name="Sakai Y."/>
            <person name="Cavaletti L."/>
            <person name="Monciardini P."/>
            <person name="Donadio S."/>
        </authorList>
    </citation>
    <scope>NUCLEOTIDE SEQUENCE</scope>
    <source>
        <strain evidence="13">ID150040</strain>
    </source>
</reference>
<comment type="caution">
    <text evidence="13">The sequence shown here is derived from an EMBL/GenBank/DDBJ whole genome shotgun (WGS) entry which is preliminary data.</text>
</comment>
<dbReference type="SMART" id="SM00756">
    <property type="entry name" value="VKc"/>
    <property type="match status" value="1"/>
</dbReference>
<feature type="transmembrane region" description="Helical" evidence="11">
    <location>
        <begin position="94"/>
        <end position="113"/>
    </location>
</feature>
<keyword evidence="3 11" id="KW-0812">Transmembrane</keyword>
<dbReference type="Proteomes" id="UP000597444">
    <property type="component" value="Unassembled WGS sequence"/>
</dbReference>
<evidence type="ECO:0000256" key="8">
    <source>
        <dbReference type="ARBA" id="ARBA00023157"/>
    </source>
</evidence>
<evidence type="ECO:0000256" key="2">
    <source>
        <dbReference type="ARBA" id="ARBA00006214"/>
    </source>
</evidence>
<dbReference type="InterPro" id="IPR038354">
    <property type="entry name" value="VKOR_sf"/>
</dbReference>
<name>A0A8J3II52_9CHLR</name>
<keyword evidence="8" id="KW-1015">Disulfide bond</keyword>
<feature type="domain" description="Vitamin K epoxide reductase" evidence="12">
    <location>
        <begin position="8"/>
        <end position="144"/>
    </location>
</feature>
<evidence type="ECO:0000313" key="14">
    <source>
        <dbReference type="Proteomes" id="UP000597444"/>
    </source>
</evidence>
<accession>A0A8J3II52</accession>
<dbReference type="InterPro" id="IPR012932">
    <property type="entry name" value="VKOR"/>
</dbReference>
<evidence type="ECO:0000256" key="1">
    <source>
        <dbReference type="ARBA" id="ARBA00004141"/>
    </source>
</evidence>
<evidence type="ECO:0000256" key="11">
    <source>
        <dbReference type="SAM" id="Phobius"/>
    </source>
</evidence>
<evidence type="ECO:0000256" key="7">
    <source>
        <dbReference type="ARBA" id="ARBA00023136"/>
    </source>
</evidence>
<comment type="similarity">
    <text evidence="2">Belongs to the VKOR family.</text>
</comment>
<keyword evidence="14" id="KW-1185">Reference proteome</keyword>
<dbReference type="PANTHER" id="PTHR34573">
    <property type="entry name" value="VKC DOMAIN-CONTAINING PROTEIN"/>
    <property type="match status" value="1"/>
</dbReference>
<dbReference type="RefSeq" id="WP_220202663.1">
    <property type="nucleotide sequence ID" value="NZ_BNJK01000001.1"/>
</dbReference>
<evidence type="ECO:0000256" key="9">
    <source>
        <dbReference type="ARBA" id="ARBA00023284"/>
    </source>
</evidence>
<dbReference type="CDD" id="cd12918">
    <property type="entry name" value="VKOR_arc"/>
    <property type="match status" value="1"/>
</dbReference>
<dbReference type="GO" id="GO:0016491">
    <property type="term" value="F:oxidoreductase activity"/>
    <property type="evidence" value="ECO:0007669"/>
    <property type="project" value="UniProtKB-KW"/>
</dbReference>
<feature type="transmembrane region" description="Helical" evidence="11">
    <location>
        <begin position="61"/>
        <end position="82"/>
    </location>
</feature>
<dbReference type="GO" id="GO:0048038">
    <property type="term" value="F:quinone binding"/>
    <property type="evidence" value="ECO:0007669"/>
    <property type="project" value="UniProtKB-KW"/>
</dbReference>
<evidence type="ECO:0000256" key="6">
    <source>
        <dbReference type="ARBA" id="ARBA00023002"/>
    </source>
</evidence>
<feature type="region of interest" description="Disordered" evidence="10">
    <location>
        <begin position="150"/>
        <end position="169"/>
    </location>
</feature>
<keyword evidence="9" id="KW-0676">Redox-active center</keyword>